<protein>
    <submittedName>
        <fullName evidence="2">Uncharacterized protein</fullName>
    </submittedName>
</protein>
<feature type="compositionally biased region" description="Polar residues" evidence="1">
    <location>
        <begin position="13"/>
        <end position="22"/>
    </location>
</feature>
<accession>A8NIU2</accession>
<evidence type="ECO:0000256" key="1">
    <source>
        <dbReference type="SAM" id="MobiDB-lite"/>
    </source>
</evidence>
<reference evidence="2 3" key="1">
    <citation type="journal article" date="2010" name="Proc. Natl. Acad. Sci. U.S.A.">
        <title>Insights into evolution of multicellular fungi from the assembled chromosomes of the mushroom Coprinopsis cinerea (Coprinus cinereus).</title>
        <authorList>
            <person name="Stajich J.E."/>
            <person name="Wilke S.K."/>
            <person name="Ahren D."/>
            <person name="Au C.H."/>
            <person name="Birren B.W."/>
            <person name="Borodovsky M."/>
            <person name="Burns C."/>
            <person name="Canback B."/>
            <person name="Casselton L.A."/>
            <person name="Cheng C.K."/>
            <person name="Deng J."/>
            <person name="Dietrich F.S."/>
            <person name="Fargo D.C."/>
            <person name="Farman M.L."/>
            <person name="Gathman A.C."/>
            <person name="Goldberg J."/>
            <person name="Guigo R."/>
            <person name="Hoegger P.J."/>
            <person name="Hooker J.B."/>
            <person name="Huggins A."/>
            <person name="James T.Y."/>
            <person name="Kamada T."/>
            <person name="Kilaru S."/>
            <person name="Kodira C."/>
            <person name="Kues U."/>
            <person name="Kupfer D."/>
            <person name="Kwan H.S."/>
            <person name="Lomsadze A."/>
            <person name="Li W."/>
            <person name="Lilly W.W."/>
            <person name="Ma L.J."/>
            <person name="Mackey A.J."/>
            <person name="Manning G."/>
            <person name="Martin F."/>
            <person name="Muraguchi H."/>
            <person name="Natvig D.O."/>
            <person name="Palmerini H."/>
            <person name="Ramesh M.A."/>
            <person name="Rehmeyer C.J."/>
            <person name="Roe B.A."/>
            <person name="Shenoy N."/>
            <person name="Stanke M."/>
            <person name="Ter-Hovhannisyan V."/>
            <person name="Tunlid A."/>
            <person name="Velagapudi R."/>
            <person name="Vision T.J."/>
            <person name="Zeng Q."/>
            <person name="Zolan M.E."/>
            <person name="Pukkila P.J."/>
        </authorList>
    </citation>
    <scope>NUCLEOTIDE SEQUENCE [LARGE SCALE GENOMIC DNA]</scope>
    <source>
        <strain evidence="3">Okayama-7 / 130 / ATCC MYA-4618 / FGSC 9003</strain>
    </source>
</reference>
<proteinExistence type="predicted"/>
<dbReference type="InParanoid" id="A8NIU2"/>
<sequence length="307" mass="32652">MYQSRTSHRTSRGMIQTSDGKYLKRSTTAHLYRPGTIQPTFSGSQYASYPSSAPPSPTASLPRASPSSSYTPERGYDGYSTASSRSSQRHHTMSTVSLSAASSLGFVPPIYSSFRGSRHDSYSYAGSSRSSEGRRHGADYNFTTPPSSKSAVSSTSSRSSQRHRDRAISTFSGSASASPLGLVPPIQSSSRGSVRDWYSSANGGGLHRRRREPEYGGSVTLRSFSASSSSSSSDSEGGHDEDSWYMGSNDLGWSMAPPIPGWLPAAPVFVPVPVPVLCSRQCATVNRECGGASPSVVVINNNHCCGC</sequence>
<keyword evidence="3" id="KW-1185">Reference proteome</keyword>
<dbReference type="Proteomes" id="UP000001861">
    <property type="component" value="Unassembled WGS sequence"/>
</dbReference>
<evidence type="ECO:0000313" key="3">
    <source>
        <dbReference type="Proteomes" id="UP000001861"/>
    </source>
</evidence>
<feature type="compositionally biased region" description="Basic residues" evidence="1">
    <location>
        <begin position="1"/>
        <end position="11"/>
    </location>
</feature>
<feature type="compositionally biased region" description="Low complexity" evidence="1">
    <location>
        <begin position="147"/>
        <end position="159"/>
    </location>
</feature>
<feature type="compositionally biased region" description="Low complexity" evidence="1">
    <location>
        <begin position="223"/>
        <end position="235"/>
    </location>
</feature>
<comment type="caution">
    <text evidence="2">The sequence shown here is derived from an EMBL/GenBank/DDBJ whole genome shotgun (WGS) entry which is preliminary data.</text>
</comment>
<feature type="region of interest" description="Disordered" evidence="1">
    <location>
        <begin position="1"/>
        <end position="22"/>
    </location>
</feature>
<dbReference type="VEuPathDB" id="FungiDB:CC1G_11043"/>
<dbReference type="GeneID" id="6010578"/>
<dbReference type="RefSeq" id="XP_001834073.2">
    <property type="nucleotide sequence ID" value="XM_001834021.2"/>
</dbReference>
<gene>
    <name evidence="2" type="ORF">CC1G_11043</name>
</gene>
<feature type="region of interest" description="Disordered" evidence="1">
    <location>
        <begin position="117"/>
        <end position="243"/>
    </location>
</feature>
<dbReference type="KEGG" id="cci:CC1G_11043"/>
<organism evidence="2 3">
    <name type="scientific">Coprinopsis cinerea (strain Okayama-7 / 130 / ATCC MYA-4618 / FGSC 9003)</name>
    <name type="common">Inky cap fungus</name>
    <name type="synonym">Hormographiella aspergillata</name>
    <dbReference type="NCBI Taxonomy" id="240176"/>
    <lineage>
        <taxon>Eukaryota</taxon>
        <taxon>Fungi</taxon>
        <taxon>Dikarya</taxon>
        <taxon>Basidiomycota</taxon>
        <taxon>Agaricomycotina</taxon>
        <taxon>Agaricomycetes</taxon>
        <taxon>Agaricomycetidae</taxon>
        <taxon>Agaricales</taxon>
        <taxon>Agaricineae</taxon>
        <taxon>Psathyrellaceae</taxon>
        <taxon>Coprinopsis</taxon>
    </lineage>
</organism>
<feature type="region of interest" description="Disordered" evidence="1">
    <location>
        <begin position="43"/>
        <end position="93"/>
    </location>
</feature>
<evidence type="ECO:0000313" key="2">
    <source>
        <dbReference type="EMBL" id="EAU87765.2"/>
    </source>
</evidence>
<name>A8NIU2_COPC7</name>
<feature type="compositionally biased region" description="Low complexity" evidence="1">
    <location>
        <begin position="58"/>
        <end position="70"/>
    </location>
</feature>
<dbReference type="HOGENOM" id="CLU_906180_0_0_1"/>
<dbReference type="AlphaFoldDB" id="A8NIU2"/>
<dbReference type="EMBL" id="AACS02000010">
    <property type="protein sequence ID" value="EAU87765.2"/>
    <property type="molecule type" value="Genomic_DNA"/>
</dbReference>